<dbReference type="Proteomes" id="UP000237105">
    <property type="component" value="Unassembled WGS sequence"/>
</dbReference>
<proteinExistence type="predicted"/>
<gene>
    <name evidence="1" type="ORF">PanWU01x14_309620</name>
</gene>
<name>A0A2P5AQL0_PARAD</name>
<reference evidence="2" key="1">
    <citation type="submission" date="2016-06" db="EMBL/GenBank/DDBJ databases">
        <title>Parallel loss of symbiosis genes in relatives of nitrogen-fixing non-legume Parasponia.</title>
        <authorList>
            <person name="Van Velzen R."/>
            <person name="Holmer R."/>
            <person name="Bu F."/>
            <person name="Rutten L."/>
            <person name="Van Zeijl A."/>
            <person name="Liu W."/>
            <person name="Santuari L."/>
            <person name="Cao Q."/>
            <person name="Sharma T."/>
            <person name="Shen D."/>
            <person name="Roswanjaya Y."/>
            <person name="Wardhani T."/>
            <person name="Kalhor M.S."/>
            <person name="Jansen J."/>
            <person name="Van den Hoogen J."/>
            <person name="Gungor B."/>
            <person name="Hartog M."/>
            <person name="Hontelez J."/>
            <person name="Verver J."/>
            <person name="Yang W.-C."/>
            <person name="Schijlen E."/>
            <person name="Repin R."/>
            <person name="Schilthuizen M."/>
            <person name="Schranz E."/>
            <person name="Heidstra R."/>
            <person name="Miyata K."/>
            <person name="Fedorova E."/>
            <person name="Kohlen W."/>
            <person name="Bisseling T."/>
            <person name="Smit S."/>
            <person name="Geurts R."/>
        </authorList>
    </citation>
    <scope>NUCLEOTIDE SEQUENCE [LARGE SCALE GENOMIC DNA]</scope>
    <source>
        <strain evidence="2">cv. WU1-14</strain>
    </source>
</reference>
<accession>A0A2P5AQL0</accession>
<keyword evidence="2" id="KW-1185">Reference proteome</keyword>
<dbReference type="AlphaFoldDB" id="A0A2P5AQL0"/>
<evidence type="ECO:0000313" key="2">
    <source>
        <dbReference type="Proteomes" id="UP000237105"/>
    </source>
</evidence>
<evidence type="ECO:0000313" key="1">
    <source>
        <dbReference type="EMBL" id="PON38824.1"/>
    </source>
</evidence>
<protein>
    <submittedName>
        <fullName evidence="1">Uncharacterized protein</fullName>
    </submittedName>
</protein>
<dbReference type="EMBL" id="JXTB01000484">
    <property type="protein sequence ID" value="PON38824.1"/>
    <property type="molecule type" value="Genomic_DNA"/>
</dbReference>
<comment type="caution">
    <text evidence="1">The sequence shown here is derived from an EMBL/GenBank/DDBJ whole genome shotgun (WGS) entry which is preliminary data.</text>
</comment>
<sequence length="128" mass="14529">MSSISSKATLLRQDSVAATTKVPTNSYSVTKDSWKAEIHTFLSNPIIDFSNGCPGFNPCSFLMYVDGYQNKVSQIHYDKWDFRHIRETHIVVATTTGSNLKAVFQGTVNSGLDMRGIRRCNNKEWFWD</sequence>
<organism evidence="1 2">
    <name type="scientific">Parasponia andersonii</name>
    <name type="common">Sponia andersonii</name>
    <dbReference type="NCBI Taxonomy" id="3476"/>
    <lineage>
        <taxon>Eukaryota</taxon>
        <taxon>Viridiplantae</taxon>
        <taxon>Streptophyta</taxon>
        <taxon>Embryophyta</taxon>
        <taxon>Tracheophyta</taxon>
        <taxon>Spermatophyta</taxon>
        <taxon>Magnoliopsida</taxon>
        <taxon>eudicotyledons</taxon>
        <taxon>Gunneridae</taxon>
        <taxon>Pentapetalae</taxon>
        <taxon>rosids</taxon>
        <taxon>fabids</taxon>
        <taxon>Rosales</taxon>
        <taxon>Cannabaceae</taxon>
        <taxon>Parasponia</taxon>
    </lineage>
</organism>